<dbReference type="KEGG" id="jeo:JMA_17880"/>
<dbReference type="Pfam" id="PF09388">
    <property type="entry name" value="SpoOE-like"/>
    <property type="match status" value="1"/>
</dbReference>
<evidence type="ECO:0008006" key="3">
    <source>
        <dbReference type="Google" id="ProtNLM"/>
    </source>
</evidence>
<dbReference type="InterPro" id="IPR037208">
    <property type="entry name" value="Spo0E-like_sf"/>
</dbReference>
<proteinExistence type="predicted"/>
<dbReference type="InterPro" id="IPR036638">
    <property type="entry name" value="HLH_DNA-bd_sf"/>
</dbReference>
<dbReference type="InterPro" id="IPR018540">
    <property type="entry name" value="Spo0E-like"/>
</dbReference>
<dbReference type="HOGENOM" id="CLU_2879876_0_0_9"/>
<dbReference type="SUPFAM" id="SSF140500">
    <property type="entry name" value="BAS1536-like"/>
    <property type="match status" value="1"/>
</dbReference>
<evidence type="ECO:0000313" key="1">
    <source>
        <dbReference type="EMBL" id="AJD91105.1"/>
    </source>
</evidence>
<dbReference type="OrthoDB" id="2972613at2"/>
<name>A0A0B5ALE2_9BACL</name>
<dbReference type="Proteomes" id="UP000031449">
    <property type="component" value="Chromosome"/>
</dbReference>
<accession>A0A0B5ALE2</accession>
<dbReference type="BioCyc" id="JESP1508404:G14D9-11043-MONOMER"/>
<dbReference type="EMBL" id="CP009416">
    <property type="protein sequence ID" value="AJD91105.1"/>
    <property type="molecule type" value="Genomic_DNA"/>
</dbReference>
<evidence type="ECO:0000313" key="2">
    <source>
        <dbReference type="Proteomes" id="UP000031449"/>
    </source>
</evidence>
<organism evidence="1 2">
    <name type="scientific">Jeotgalibacillus malaysiensis</name>
    <dbReference type="NCBI Taxonomy" id="1508404"/>
    <lineage>
        <taxon>Bacteria</taxon>
        <taxon>Bacillati</taxon>
        <taxon>Bacillota</taxon>
        <taxon>Bacilli</taxon>
        <taxon>Bacillales</taxon>
        <taxon>Caryophanaceae</taxon>
        <taxon>Jeotgalibacillus</taxon>
    </lineage>
</organism>
<keyword evidence="2" id="KW-1185">Reference proteome</keyword>
<dbReference type="GO" id="GO:0046983">
    <property type="term" value="F:protein dimerization activity"/>
    <property type="evidence" value="ECO:0007669"/>
    <property type="project" value="InterPro"/>
</dbReference>
<dbReference type="Gene3D" id="4.10.280.10">
    <property type="entry name" value="Helix-loop-helix DNA-binding domain"/>
    <property type="match status" value="1"/>
</dbReference>
<dbReference type="GO" id="GO:0043937">
    <property type="term" value="P:regulation of sporulation"/>
    <property type="evidence" value="ECO:0007669"/>
    <property type="project" value="InterPro"/>
</dbReference>
<reference evidence="1 2" key="1">
    <citation type="submission" date="2014-08" db="EMBL/GenBank/DDBJ databases">
        <title>Complete genome of a marine bacteria Jeotgalibacillus malaysiensis.</title>
        <authorList>
            <person name="Yaakop A.S."/>
            <person name="Chan K.-G."/>
            <person name="Goh K.M."/>
        </authorList>
    </citation>
    <scope>NUCLEOTIDE SEQUENCE [LARGE SCALE GENOMIC DNA]</scope>
    <source>
        <strain evidence="1 2">D5</strain>
    </source>
</reference>
<sequence>MGDQQKKLLEAIENKRQVLIRTAAKEGLSSPSAVRYSQELDDLLNEFEKTHTYNPAAFEVQTK</sequence>
<protein>
    <recommendedName>
        <fullName evidence="3">Aspartyl-phosphate phosphatase Spo0E family protein</fullName>
    </recommendedName>
</protein>
<gene>
    <name evidence="1" type="ORF">JMA_17880</name>
</gene>
<dbReference type="AlphaFoldDB" id="A0A0B5ALE2"/>